<dbReference type="EMBL" id="BAAATK010000001">
    <property type="protein sequence ID" value="GAA2420722.1"/>
    <property type="molecule type" value="Genomic_DNA"/>
</dbReference>
<reference evidence="1 2" key="1">
    <citation type="journal article" date="2019" name="Int. J. Syst. Evol. Microbiol.">
        <title>The Global Catalogue of Microorganisms (GCM) 10K type strain sequencing project: providing services to taxonomists for standard genome sequencing and annotation.</title>
        <authorList>
            <consortium name="The Broad Institute Genomics Platform"/>
            <consortium name="The Broad Institute Genome Sequencing Center for Infectious Disease"/>
            <person name="Wu L."/>
            <person name="Ma J."/>
        </authorList>
    </citation>
    <scope>NUCLEOTIDE SEQUENCE [LARGE SCALE GENOMIC DNA]</scope>
    <source>
        <strain evidence="1 2">JCM 6922</strain>
    </source>
</reference>
<proteinExistence type="predicted"/>
<dbReference type="Proteomes" id="UP001500460">
    <property type="component" value="Unassembled WGS sequence"/>
</dbReference>
<evidence type="ECO:0008006" key="3">
    <source>
        <dbReference type="Google" id="ProtNLM"/>
    </source>
</evidence>
<gene>
    <name evidence="1" type="ORF">GCM10010421_02580</name>
</gene>
<comment type="caution">
    <text evidence="1">The sequence shown here is derived from an EMBL/GenBank/DDBJ whole genome shotgun (WGS) entry which is preliminary data.</text>
</comment>
<evidence type="ECO:0000313" key="1">
    <source>
        <dbReference type="EMBL" id="GAA2420722.1"/>
    </source>
</evidence>
<keyword evidence="2" id="KW-1185">Reference proteome</keyword>
<organism evidence="1 2">
    <name type="scientific">Streptomyces glaucus</name>
    <dbReference type="NCBI Taxonomy" id="284029"/>
    <lineage>
        <taxon>Bacteria</taxon>
        <taxon>Bacillati</taxon>
        <taxon>Actinomycetota</taxon>
        <taxon>Actinomycetes</taxon>
        <taxon>Kitasatosporales</taxon>
        <taxon>Streptomycetaceae</taxon>
        <taxon>Streptomyces</taxon>
    </lineage>
</organism>
<evidence type="ECO:0000313" key="2">
    <source>
        <dbReference type="Proteomes" id="UP001500460"/>
    </source>
</evidence>
<name>A0ABN3J3H1_9ACTN</name>
<protein>
    <recommendedName>
        <fullName evidence="3">Secreted protein</fullName>
    </recommendedName>
</protein>
<sequence>MIMPILLGVGDFPSEINLLPERQGAEAGHLDAGATAEADAGGLRGVERSPPFLAAPLVDDHSHHGGTLRAPYVTTGCRRLPTLKENLKVGIGVEGSPLELGDQGHR</sequence>
<accession>A0ABN3J3H1</accession>